<reference evidence="1 2" key="1">
    <citation type="submission" date="2021-01" db="EMBL/GenBank/DDBJ databases">
        <title>Draft genomes of Rhodovulum sulfidophilum.</title>
        <authorList>
            <person name="Guzman M.S."/>
        </authorList>
    </citation>
    <scope>NUCLEOTIDE SEQUENCE [LARGE SCALE GENOMIC DNA]</scope>
    <source>
        <strain evidence="1 2">AB35</strain>
    </source>
</reference>
<name>A0ABS1RWV0_RHOSU</name>
<accession>A0ABS1RWV0</accession>
<organism evidence="1 2">
    <name type="scientific">Rhodovulum sulfidophilum</name>
    <name type="common">Rhodobacter sulfidophilus</name>
    <dbReference type="NCBI Taxonomy" id="35806"/>
    <lineage>
        <taxon>Bacteria</taxon>
        <taxon>Pseudomonadati</taxon>
        <taxon>Pseudomonadota</taxon>
        <taxon>Alphaproteobacteria</taxon>
        <taxon>Rhodobacterales</taxon>
        <taxon>Paracoccaceae</taxon>
        <taxon>Rhodovulum</taxon>
    </lineage>
</organism>
<dbReference type="Proteomes" id="UP000604473">
    <property type="component" value="Unassembled WGS sequence"/>
</dbReference>
<comment type="caution">
    <text evidence="1">The sequence shown here is derived from an EMBL/GenBank/DDBJ whole genome shotgun (WGS) entry which is preliminary data.</text>
</comment>
<dbReference type="InterPro" id="IPR039498">
    <property type="entry name" value="NTP_transf_5"/>
</dbReference>
<sequence>MASIIKKHTEFSEKLLKMAPVHAVSLKLLANVPAMMRAAPLPYPVSPEVFQSVAPALFKRRIDSLYYLQFDRNAEPQQQYRNVFEQQNRAFETVRDAARDLDCDVCVYKGLNYLFRVFDRDPINMMHDVDLVVRRADVPRIKQALRGLGYVQGDLVENTLEIVPRTQEFLESYDTEGYELYAFTKVLDFPAHPALNNARGPVYKTSDAMKIAVSFDIHLSPSLDLGAQLIWDHAVHVTAAAAACTDLTVQVWLSALRYYIEVALNRRRRNIRELAYITAALSHPRLDWELFVALTHTHGTHPPIWYTLAFLDHVAELSIPDWVLMSLHPTKGDRTFDFGWQYPKLFGLLDELPKDELRSGLARGNG</sequence>
<evidence type="ECO:0000313" key="1">
    <source>
        <dbReference type="EMBL" id="MBL3610579.1"/>
    </source>
</evidence>
<proteinExistence type="predicted"/>
<protein>
    <submittedName>
        <fullName evidence="1">Nucleotidyltransferase family protein</fullName>
    </submittedName>
</protein>
<gene>
    <name evidence="1" type="ORF">JMM60_17600</name>
</gene>
<keyword evidence="2" id="KW-1185">Reference proteome</keyword>
<dbReference type="EMBL" id="JAESJJ010000030">
    <property type="protein sequence ID" value="MBL3610579.1"/>
    <property type="molecule type" value="Genomic_DNA"/>
</dbReference>
<dbReference type="RefSeq" id="WP_202250153.1">
    <property type="nucleotide sequence ID" value="NZ_JAESJJ010000030.1"/>
</dbReference>
<dbReference type="Pfam" id="PF14907">
    <property type="entry name" value="NTP_transf_5"/>
    <property type="match status" value="1"/>
</dbReference>
<evidence type="ECO:0000313" key="2">
    <source>
        <dbReference type="Proteomes" id="UP000604473"/>
    </source>
</evidence>